<sequence>MDNLTPQSTVDSPPIAQQPEISSESPDIQRNPQNEDQNSSVDNSHQHSQESPNKDDSDPNKKPKKIVKKKKADKLFATEGVQIVIKKDRLTKGIRYYKVYFTESGKVTTHWIPEDKLKEKASPILESYQLLKAETNKNSKDQKESKKKENKKKEVKKRKKPETADKAGPPKKKKAKGAEALNADEEFQVNENENENENENDSRQPKKDRKIVKIFGLIKEKENKKPFFMVRFDDSKEHEKVTWNEMHRFHKLKLLRFYEKRINLNEPETSLPEGLNLPEKLFACVVKD</sequence>
<protein>
    <recommendedName>
        <fullName evidence="4">Chromo domain-containing protein</fullName>
    </recommendedName>
</protein>
<feature type="region of interest" description="Disordered" evidence="1">
    <location>
        <begin position="1"/>
        <end position="73"/>
    </location>
</feature>
<feature type="compositionally biased region" description="Polar residues" evidence="1">
    <location>
        <begin position="1"/>
        <end position="11"/>
    </location>
</feature>
<comment type="caution">
    <text evidence="2">The sequence shown here is derived from an EMBL/GenBank/DDBJ whole genome shotgun (WGS) entry which is preliminary data.</text>
</comment>
<feature type="compositionally biased region" description="Basic residues" evidence="1">
    <location>
        <begin position="148"/>
        <end position="160"/>
    </location>
</feature>
<feature type="compositionally biased region" description="Basic and acidic residues" evidence="1">
    <location>
        <begin position="134"/>
        <end position="147"/>
    </location>
</feature>
<feature type="region of interest" description="Disordered" evidence="1">
    <location>
        <begin position="132"/>
        <end position="208"/>
    </location>
</feature>
<evidence type="ECO:0008006" key="4">
    <source>
        <dbReference type="Google" id="ProtNLM"/>
    </source>
</evidence>
<organism evidence="2 3">
    <name type="scientific">Tritrichomonas foetus</name>
    <dbReference type="NCBI Taxonomy" id="1144522"/>
    <lineage>
        <taxon>Eukaryota</taxon>
        <taxon>Metamonada</taxon>
        <taxon>Parabasalia</taxon>
        <taxon>Tritrichomonadida</taxon>
        <taxon>Tritrichomonadidae</taxon>
        <taxon>Tritrichomonas</taxon>
    </lineage>
</organism>
<evidence type="ECO:0000313" key="2">
    <source>
        <dbReference type="EMBL" id="OHT14218.1"/>
    </source>
</evidence>
<accession>A0A1J4KSY0</accession>
<keyword evidence="3" id="KW-1185">Reference proteome</keyword>
<feature type="compositionally biased region" description="Basic and acidic residues" evidence="1">
    <location>
        <begin position="44"/>
        <end position="61"/>
    </location>
</feature>
<dbReference type="VEuPathDB" id="TrichDB:TRFO_15519"/>
<feature type="compositionally biased region" description="Acidic residues" evidence="1">
    <location>
        <begin position="182"/>
        <end position="199"/>
    </location>
</feature>
<dbReference type="GeneID" id="94833136"/>
<dbReference type="Proteomes" id="UP000179807">
    <property type="component" value="Unassembled WGS sequence"/>
</dbReference>
<evidence type="ECO:0000313" key="3">
    <source>
        <dbReference type="Proteomes" id="UP000179807"/>
    </source>
</evidence>
<dbReference type="AlphaFoldDB" id="A0A1J4KSY0"/>
<gene>
    <name evidence="2" type="ORF">TRFO_15519</name>
</gene>
<name>A0A1J4KSY0_9EUKA</name>
<evidence type="ECO:0000256" key="1">
    <source>
        <dbReference type="SAM" id="MobiDB-lite"/>
    </source>
</evidence>
<dbReference type="SUPFAM" id="SSF54160">
    <property type="entry name" value="Chromo domain-like"/>
    <property type="match status" value="1"/>
</dbReference>
<reference evidence="2" key="1">
    <citation type="submission" date="2016-10" db="EMBL/GenBank/DDBJ databases">
        <authorList>
            <person name="Benchimol M."/>
            <person name="Almeida L.G."/>
            <person name="Vasconcelos A.T."/>
            <person name="Perreira-Neves A."/>
            <person name="Rosa I.A."/>
            <person name="Tasca T."/>
            <person name="Bogo M.R."/>
            <person name="de Souza W."/>
        </authorList>
    </citation>
    <scope>NUCLEOTIDE SEQUENCE [LARGE SCALE GENOMIC DNA]</scope>
    <source>
        <strain evidence="2">K</strain>
    </source>
</reference>
<dbReference type="InterPro" id="IPR016197">
    <property type="entry name" value="Chromo-like_dom_sf"/>
</dbReference>
<proteinExistence type="predicted"/>
<dbReference type="EMBL" id="MLAK01000412">
    <property type="protein sequence ID" value="OHT14218.1"/>
    <property type="molecule type" value="Genomic_DNA"/>
</dbReference>
<feature type="compositionally biased region" description="Polar residues" evidence="1">
    <location>
        <begin position="19"/>
        <end position="43"/>
    </location>
</feature>
<dbReference type="RefSeq" id="XP_068367354.1">
    <property type="nucleotide sequence ID" value="XM_068498432.1"/>
</dbReference>
<feature type="compositionally biased region" description="Basic residues" evidence="1">
    <location>
        <begin position="62"/>
        <end position="72"/>
    </location>
</feature>